<evidence type="ECO:0008006" key="4">
    <source>
        <dbReference type="Google" id="ProtNLM"/>
    </source>
</evidence>
<comment type="caution">
    <text evidence="2">The sequence shown here is derived from an EMBL/GenBank/DDBJ whole genome shotgun (WGS) entry which is preliminary data.</text>
</comment>
<keyword evidence="3" id="KW-1185">Reference proteome</keyword>
<dbReference type="AlphaFoldDB" id="A0A812CTV8"/>
<keyword evidence="1" id="KW-0472">Membrane</keyword>
<evidence type="ECO:0000256" key="1">
    <source>
        <dbReference type="SAM" id="Phobius"/>
    </source>
</evidence>
<proteinExistence type="predicted"/>
<feature type="transmembrane region" description="Helical" evidence="1">
    <location>
        <begin position="119"/>
        <end position="152"/>
    </location>
</feature>
<keyword evidence="1" id="KW-1133">Transmembrane helix</keyword>
<keyword evidence="1" id="KW-0812">Transmembrane</keyword>
<evidence type="ECO:0000313" key="2">
    <source>
        <dbReference type="EMBL" id="CAE1279022.1"/>
    </source>
</evidence>
<reference evidence="2" key="1">
    <citation type="submission" date="2021-01" db="EMBL/GenBank/DDBJ databases">
        <authorList>
            <person name="Li R."/>
            <person name="Bekaert M."/>
        </authorList>
    </citation>
    <scope>NUCLEOTIDE SEQUENCE</scope>
    <source>
        <strain evidence="2">Farmed</strain>
    </source>
</reference>
<protein>
    <recommendedName>
        <fullName evidence="4">Transmembrane protein</fullName>
    </recommendedName>
</protein>
<organism evidence="2 3">
    <name type="scientific">Acanthosepion pharaonis</name>
    <name type="common">Pharaoh cuttlefish</name>
    <name type="synonym">Sepia pharaonis</name>
    <dbReference type="NCBI Taxonomy" id="158019"/>
    <lineage>
        <taxon>Eukaryota</taxon>
        <taxon>Metazoa</taxon>
        <taxon>Spiralia</taxon>
        <taxon>Lophotrochozoa</taxon>
        <taxon>Mollusca</taxon>
        <taxon>Cephalopoda</taxon>
        <taxon>Coleoidea</taxon>
        <taxon>Decapodiformes</taxon>
        <taxon>Sepiida</taxon>
        <taxon>Sepiina</taxon>
        <taxon>Sepiidae</taxon>
        <taxon>Acanthosepion</taxon>
    </lineage>
</organism>
<evidence type="ECO:0000313" key="3">
    <source>
        <dbReference type="Proteomes" id="UP000597762"/>
    </source>
</evidence>
<sequence length="204" mass="23454">MPSKRLGSTDCLLATEIVFSGAKCVWGWDYPILAPPQTILSESLSFLSFFFSQKVLRRQATGDKGKNRMMLAALSSKPAYCPFFFPSHLAVYFPPFLSFSPCRVIAHFSFLLNLARDCLFFFSSFLGLCLPLFLFFSLCPVIASFSFHLTLVCERLFVFPSHLNLLCEQKNSLFSFYLLLHFFLLYSRFFLKRNLSHLFSLSSF</sequence>
<dbReference type="EMBL" id="CAHIKZ030002001">
    <property type="protein sequence ID" value="CAE1279022.1"/>
    <property type="molecule type" value="Genomic_DNA"/>
</dbReference>
<accession>A0A812CTV8</accession>
<gene>
    <name evidence="2" type="ORF">SPHA_41584</name>
</gene>
<dbReference type="Proteomes" id="UP000597762">
    <property type="component" value="Unassembled WGS sequence"/>
</dbReference>
<feature type="transmembrane region" description="Helical" evidence="1">
    <location>
        <begin position="172"/>
        <end position="191"/>
    </location>
</feature>
<name>A0A812CTV8_ACAPH</name>